<evidence type="ECO:0000256" key="3">
    <source>
        <dbReference type="ARBA" id="ARBA00022448"/>
    </source>
</evidence>
<evidence type="ECO:0000256" key="2">
    <source>
        <dbReference type="ARBA" id="ARBA00005982"/>
    </source>
</evidence>
<dbReference type="InterPro" id="IPR005279">
    <property type="entry name" value="Dipep/tripep_permease"/>
</dbReference>
<feature type="transmembrane region" description="Helical" evidence="8">
    <location>
        <begin position="349"/>
        <end position="370"/>
    </location>
</feature>
<feature type="transmembrane region" description="Helical" evidence="8">
    <location>
        <begin position="415"/>
        <end position="438"/>
    </location>
</feature>
<proteinExistence type="inferred from homology"/>
<dbReference type="FunFam" id="1.20.1250.20:FF:000017">
    <property type="entry name" value="Dipeptide and tripeptide permease A"/>
    <property type="match status" value="1"/>
</dbReference>
<evidence type="ECO:0000313" key="10">
    <source>
        <dbReference type="EMBL" id="GIL30601.1"/>
    </source>
</evidence>
<evidence type="ECO:0000256" key="5">
    <source>
        <dbReference type="ARBA" id="ARBA00022692"/>
    </source>
</evidence>
<protein>
    <submittedName>
        <fullName evidence="10">Peptide ABC transporter permease</fullName>
    </submittedName>
</protein>
<dbReference type="InterPro" id="IPR036259">
    <property type="entry name" value="MFS_trans_sf"/>
</dbReference>
<dbReference type="EMBL" id="BOPO01000124">
    <property type="protein sequence ID" value="GIL30601.1"/>
    <property type="molecule type" value="Genomic_DNA"/>
</dbReference>
<evidence type="ECO:0000313" key="11">
    <source>
        <dbReference type="Proteomes" id="UP000614996"/>
    </source>
</evidence>
<dbReference type="GO" id="GO:0015333">
    <property type="term" value="F:peptide:proton symporter activity"/>
    <property type="evidence" value="ECO:0007669"/>
    <property type="project" value="UniProtKB-ARBA"/>
</dbReference>
<feature type="transmembrane region" description="Helical" evidence="8">
    <location>
        <begin position="49"/>
        <end position="66"/>
    </location>
</feature>
<dbReference type="InterPro" id="IPR050171">
    <property type="entry name" value="MFS_Transporters"/>
</dbReference>
<feature type="transmembrane region" description="Helical" evidence="8">
    <location>
        <begin position="246"/>
        <end position="268"/>
    </location>
</feature>
<accession>A0A8J4AFX8</accession>
<sequence length="509" mass="54498">MQPEGIPTEGATVSQAVDDDAVPDAPQSGFFGHPRGLATLFFTELWERVSYYGMRAILLYYMYSAVSKGGLGIPQGTASSLMSIYGSAVFMSGVIGGWIADRLLGSRRSIFIGGCLIMCGHICLAIPTGGLVALYLSMIFIVLGTGLLKPNISNVVGDLYSRRDARRDAGFSIFYMSTNIGAFIAPIVVGALANGYNYHAGFSFAAFGMALALVLYVVLGRWMGTAGTRAHNPITPAERRPIATRFGIGAIVVVLVLGGMVLGGVFTVGWVIDIISVLSVALPVAYFVVMLRSPRTTPDERSRVRAYIPLFVGSMFFWMIEEQGSVVLATFAKQRTNLHLGSFDIPPSWFQSINPLAIVLLAPLFALLWTKLGDRQPRTPRKFAAGMFLAGLSYLLMTGPGLINGTSVPASPFWLVGSFVIVILGELCLSPVGLSATTKLAPVAFASQTMSLWFLSDAAAQGISAQIVPVFDPDTEVAYFAIVGGVIALLGVVMYLISPLITKRMRDVN</sequence>
<evidence type="ECO:0000256" key="6">
    <source>
        <dbReference type="ARBA" id="ARBA00022989"/>
    </source>
</evidence>
<keyword evidence="4" id="KW-1003">Cell membrane</keyword>
<dbReference type="Pfam" id="PF00854">
    <property type="entry name" value="PTR2"/>
    <property type="match status" value="1"/>
</dbReference>
<feature type="transmembrane region" description="Helical" evidence="8">
    <location>
        <begin position="450"/>
        <end position="471"/>
    </location>
</feature>
<evidence type="ECO:0000259" key="9">
    <source>
        <dbReference type="PROSITE" id="PS50850"/>
    </source>
</evidence>
<reference evidence="11" key="1">
    <citation type="journal article" date="2021" name="Int. J. Syst. Evol. Microbiol.">
        <title>Actinocatenispora comari sp. nov., an endophytic actinomycete isolated from aerial parts of Comarum salesowianum.</title>
        <authorList>
            <person name="Oyunbileg N."/>
            <person name="Iizaka Y."/>
            <person name="Hamada M."/>
            <person name="Davaapurev B.O."/>
            <person name="Fukumoto A."/>
            <person name="Tsetseg B."/>
            <person name="Kato F."/>
            <person name="Tamura T."/>
            <person name="Batkhuu J."/>
            <person name="Anzai Y."/>
        </authorList>
    </citation>
    <scope>NUCLEOTIDE SEQUENCE [LARGE SCALE GENOMIC DNA]</scope>
    <source>
        <strain evidence="11">NUM-2625</strain>
    </source>
</reference>
<dbReference type="GO" id="GO:0035443">
    <property type="term" value="P:tripeptide transmembrane transport"/>
    <property type="evidence" value="ECO:0007669"/>
    <property type="project" value="UniProtKB-ARBA"/>
</dbReference>
<feature type="transmembrane region" description="Helical" evidence="8">
    <location>
        <begin position="173"/>
        <end position="193"/>
    </location>
</feature>
<evidence type="ECO:0000256" key="4">
    <source>
        <dbReference type="ARBA" id="ARBA00022475"/>
    </source>
</evidence>
<dbReference type="PANTHER" id="PTHR23517">
    <property type="entry name" value="RESISTANCE PROTEIN MDTM, PUTATIVE-RELATED-RELATED"/>
    <property type="match status" value="1"/>
</dbReference>
<feature type="transmembrane region" description="Helical" evidence="8">
    <location>
        <begin position="477"/>
        <end position="497"/>
    </location>
</feature>
<evidence type="ECO:0000256" key="8">
    <source>
        <dbReference type="SAM" id="Phobius"/>
    </source>
</evidence>
<comment type="subcellular location">
    <subcellularLocation>
        <location evidence="1">Cell membrane</location>
        <topology evidence="1">Multi-pass membrane protein</topology>
    </subcellularLocation>
</comment>
<feature type="transmembrane region" description="Helical" evidence="8">
    <location>
        <begin position="274"/>
        <end position="292"/>
    </location>
</feature>
<dbReference type="GO" id="GO:0071916">
    <property type="term" value="F:dipeptide transmembrane transporter activity"/>
    <property type="evidence" value="ECO:0007669"/>
    <property type="project" value="UniProtKB-ARBA"/>
</dbReference>
<dbReference type="InterPro" id="IPR000109">
    <property type="entry name" value="POT_fam"/>
</dbReference>
<feature type="transmembrane region" description="Helical" evidence="8">
    <location>
        <begin position="78"/>
        <end position="98"/>
    </location>
</feature>
<dbReference type="SUPFAM" id="SSF103473">
    <property type="entry name" value="MFS general substrate transporter"/>
    <property type="match status" value="2"/>
</dbReference>
<comment type="similarity">
    <text evidence="2">Belongs to the major facilitator superfamily. Proton-dependent oligopeptide transporter (POT/PTR) (TC 2.A.17) family.</text>
</comment>
<gene>
    <name evidence="10" type="ORF">NUM_58550</name>
</gene>
<evidence type="ECO:0000256" key="1">
    <source>
        <dbReference type="ARBA" id="ARBA00004651"/>
    </source>
</evidence>
<dbReference type="CDD" id="cd17346">
    <property type="entry name" value="MFS_DtpA_like"/>
    <property type="match status" value="1"/>
</dbReference>
<name>A0A8J4AFX8_9ACTN</name>
<feature type="transmembrane region" description="Helical" evidence="8">
    <location>
        <begin position="382"/>
        <end position="403"/>
    </location>
</feature>
<keyword evidence="6 8" id="KW-1133">Transmembrane helix</keyword>
<comment type="caution">
    <text evidence="10">The sequence shown here is derived from an EMBL/GenBank/DDBJ whole genome shotgun (WGS) entry which is preliminary data.</text>
</comment>
<evidence type="ECO:0000256" key="7">
    <source>
        <dbReference type="ARBA" id="ARBA00023136"/>
    </source>
</evidence>
<dbReference type="GO" id="GO:0005886">
    <property type="term" value="C:plasma membrane"/>
    <property type="evidence" value="ECO:0007669"/>
    <property type="project" value="UniProtKB-SubCell"/>
</dbReference>
<dbReference type="AlphaFoldDB" id="A0A8J4AFX8"/>
<dbReference type="InterPro" id="IPR020846">
    <property type="entry name" value="MFS_dom"/>
</dbReference>
<dbReference type="Gene3D" id="1.20.1250.20">
    <property type="entry name" value="MFS general substrate transporter like domains"/>
    <property type="match status" value="1"/>
</dbReference>
<dbReference type="Proteomes" id="UP000614996">
    <property type="component" value="Unassembled WGS sequence"/>
</dbReference>
<keyword evidence="11" id="KW-1185">Reference proteome</keyword>
<feature type="transmembrane region" description="Helical" evidence="8">
    <location>
        <begin position="199"/>
        <end position="219"/>
    </location>
</feature>
<feature type="domain" description="Major facilitator superfamily (MFS) profile" evidence="9">
    <location>
        <begin position="1"/>
        <end position="223"/>
    </location>
</feature>
<dbReference type="GO" id="GO:0042937">
    <property type="term" value="F:tripeptide transmembrane transporter activity"/>
    <property type="evidence" value="ECO:0007669"/>
    <property type="project" value="UniProtKB-ARBA"/>
</dbReference>
<keyword evidence="3" id="KW-0813">Transport</keyword>
<feature type="transmembrane region" description="Helical" evidence="8">
    <location>
        <begin position="110"/>
        <end position="127"/>
    </location>
</feature>
<keyword evidence="7 8" id="KW-0472">Membrane</keyword>
<dbReference type="PANTHER" id="PTHR23517:SF15">
    <property type="entry name" value="PROTON-DEPENDENT OLIGOPEPTIDE FAMILY TRANSPORT PROTEIN"/>
    <property type="match status" value="1"/>
</dbReference>
<keyword evidence="5 8" id="KW-0812">Transmembrane</keyword>
<dbReference type="PROSITE" id="PS50850">
    <property type="entry name" value="MFS"/>
    <property type="match status" value="1"/>
</dbReference>
<organism evidence="10 11">
    <name type="scientific">Actinocatenispora comari</name>
    <dbReference type="NCBI Taxonomy" id="2807577"/>
    <lineage>
        <taxon>Bacteria</taxon>
        <taxon>Bacillati</taxon>
        <taxon>Actinomycetota</taxon>
        <taxon>Actinomycetes</taxon>
        <taxon>Micromonosporales</taxon>
        <taxon>Micromonosporaceae</taxon>
        <taxon>Actinocatenispora</taxon>
    </lineage>
</organism>
<dbReference type="NCBIfam" id="TIGR00924">
    <property type="entry name" value="yjdL_sub1_fam"/>
    <property type="match status" value="1"/>
</dbReference>